<evidence type="ECO:0000313" key="3">
    <source>
        <dbReference type="Proteomes" id="UP000759443"/>
    </source>
</evidence>
<accession>A0ABS4DWZ7</accession>
<keyword evidence="1" id="KW-0812">Transmembrane</keyword>
<protein>
    <recommendedName>
        <fullName evidence="4">ABC transporter permease</fullName>
    </recommendedName>
</protein>
<comment type="caution">
    <text evidence="2">The sequence shown here is derived from an EMBL/GenBank/DDBJ whole genome shotgun (WGS) entry which is preliminary data.</text>
</comment>
<evidence type="ECO:0000256" key="1">
    <source>
        <dbReference type="SAM" id="Phobius"/>
    </source>
</evidence>
<evidence type="ECO:0008006" key="4">
    <source>
        <dbReference type="Google" id="ProtNLM"/>
    </source>
</evidence>
<sequence length="263" mass="27248">MSALYRAELLKLFRQPSILFWGFLAPPLAAILFKAALEGMVFLRAGRTLGGGDLLQSAARSLAISGNSVAQLLFAIAISTVFFAEYRHATWRLMVPRAARGALWAAKLLACLTCLGASLIVAAAGDLATNILFALTGAGGLASLIVDPGGLPLLAGQFCISLAELAVLAAVVSAITIIARSMIAAVISAFLLALGATAVQVYLAGKLPVVPMPYYGAQALRNWLSSGADAVIGANGLLVLAVWLVVPAVVGYVAFQRQQLAVE</sequence>
<organism evidence="2 3">
    <name type="scientific">Rhizobium halophytocola</name>
    <dbReference type="NCBI Taxonomy" id="735519"/>
    <lineage>
        <taxon>Bacteria</taxon>
        <taxon>Pseudomonadati</taxon>
        <taxon>Pseudomonadota</taxon>
        <taxon>Alphaproteobacteria</taxon>
        <taxon>Hyphomicrobiales</taxon>
        <taxon>Rhizobiaceae</taxon>
        <taxon>Rhizobium/Agrobacterium group</taxon>
        <taxon>Rhizobium</taxon>
    </lineage>
</organism>
<feature type="transmembrane region" description="Helical" evidence="1">
    <location>
        <begin position="104"/>
        <end position="124"/>
    </location>
</feature>
<dbReference type="Proteomes" id="UP000759443">
    <property type="component" value="Unassembled WGS sequence"/>
</dbReference>
<feature type="transmembrane region" description="Helical" evidence="1">
    <location>
        <begin position="154"/>
        <end position="175"/>
    </location>
</feature>
<proteinExistence type="predicted"/>
<feature type="transmembrane region" description="Helical" evidence="1">
    <location>
        <begin position="230"/>
        <end position="255"/>
    </location>
</feature>
<dbReference type="RefSeq" id="WP_209943846.1">
    <property type="nucleotide sequence ID" value="NZ_JAGGJU010000004.1"/>
</dbReference>
<name>A0ABS4DWZ7_9HYPH</name>
<gene>
    <name evidence="2" type="ORF">J2Z17_001651</name>
</gene>
<feature type="transmembrane region" description="Helical" evidence="1">
    <location>
        <begin position="182"/>
        <end position="203"/>
    </location>
</feature>
<evidence type="ECO:0000313" key="2">
    <source>
        <dbReference type="EMBL" id="MBP1850217.1"/>
    </source>
</evidence>
<dbReference type="EMBL" id="JAGGJU010000004">
    <property type="protein sequence ID" value="MBP1850217.1"/>
    <property type="molecule type" value="Genomic_DNA"/>
</dbReference>
<feature type="transmembrane region" description="Helical" evidence="1">
    <location>
        <begin position="64"/>
        <end position="84"/>
    </location>
</feature>
<keyword evidence="3" id="KW-1185">Reference proteome</keyword>
<keyword evidence="1" id="KW-0472">Membrane</keyword>
<keyword evidence="1" id="KW-1133">Transmembrane helix</keyword>
<reference evidence="2 3" key="1">
    <citation type="submission" date="2021-03" db="EMBL/GenBank/DDBJ databases">
        <title>Genomic Encyclopedia of Type Strains, Phase IV (KMG-IV): sequencing the most valuable type-strain genomes for metagenomic binning, comparative biology and taxonomic classification.</title>
        <authorList>
            <person name="Goeker M."/>
        </authorList>
    </citation>
    <scope>NUCLEOTIDE SEQUENCE [LARGE SCALE GENOMIC DNA]</scope>
    <source>
        <strain evidence="2 3">DSM 21600</strain>
    </source>
</reference>
<feature type="transmembrane region" description="Helical" evidence="1">
    <location>
        <begin position="20"/>
        <end position="43"/>
    </location>
</feature>